<feature type="active site" description="Nucleophile" evidence="7">
    <location>
        <position position="360"/>
    </location>
</feature>
<name>A0A930V2P5_9ACTN</name>
<keyword evidence="6" id="KW-0624">Polysaccharide degradation</keyword>
<dbReference type="FunFam" id="3.20.20.80:FF:000004">
    <property type="entry name" value="Beta-glucosidase 6-phospho-beta-glucosidase"/>
    <property type="match status" value="1"/>
</dbReference>
<keyword evidence="11" id="KW-1185">Reference proteome</keyword>
<comment type="similarity">
    <text evidence="1 9">Belongs to the glycosyl hydrolase 1 family.</text>
</comment>
<evidence type="ECO:0000256" key="3">
    <source>
        <dbReference type="ARBA" id="ARBA00023001"/>
    </source>
</evidence>
<gene>
    <name evidence="10" type="ORF">ISG29_17950</name>
</gene>
<evidence type="ECO:0000313" key="10">
    <source>
        <dbReference type="EMBL" id="MBF4163570.1"/>
    </source>
</evidence>
<dbReference type="GO" id="GO:0030245">
    <property type="term" value="P:cellulose catabolic process"/>
    <property type="evidence" value="ECO:0007669"/>
    <property type="project" value="UniProtKB-KW"/>
</dbReference>
<evidence type="ECO:0000256" key="4">
    <source>
        <dbReference type="ARBA" id="ARBA00023277"/>
    </source>
</evidence>
<proteinExistence type="inferred from homology"/>
<evidence type="ECO:0000256" key="9">
    <source>
        <dbReference type="RuleBase" id="RU361175"/>
    </source>
</evidence>
<feature type="binding site" evidence="8">
    <location>
        <position position="407"/>
    </location>
    <ligand>
        <name>substrate</name>
    </ligand>
</feature>
<evidence type="ECO:0000256" key="6">
    <source>
        <dbReference type="ARBA" id="ARBA00023326"/>
    </source>
</evidence>
<dbReference type="Pfam" id="PF00232">
    <property type="entry name" value="Glyco_hydro_1"/>
    <property type="match status" value="1"/>
</dbReference>
<keyword evidence="5 9" id="KW-0326">Glycosidase</keyword>
<comment type="caution">
    <text evidence="10">The sequence shown here is derived from an EMBL/GenBank/DDBJ whole genome shotgun (WGS) entry which is preliminary data.</text>
</comment>
<dbReference type="PRINTS" id="PR00131">
    <property type="entry name" value="GLHYDRLASE1"/>
</dbReference>
<dbReference type="GO" id="GO:0005829">
    <property type="term" value="C:cytosol"/>
    <property type="evidence" value="ECO:0007669"/>
    <property type="project" value="TreeGrafter"/>
</dbReference>
<dbReference type="InterPro" id="IPR017736">
    <property type="entry name" value="Glyco_hydro_1_beta-glucosidase"/>
</dbReference>
<dbReference type="NCBIfam" id="TIGR03356">
    <property type="entry name" value="BGL"/>
    <property type="match status" value="1"/>
</dbReference>
<dbReference type="Gene3D" id="3.20.20.80">
    <property type="entry name" value="Glycosidases"/>
    <property type="match status" value="1"/>
</dbReference>
<sequence length="457" mass="49798">MPDGSRLELGTATASYQIEGGVADDGRGVSIWDTFAARPGTVRDGRDGTVACDSYHRYAEDADLVAGLGLDWYRFSIAWPRVLPEGSGRVETRGLDYYDRVVDALLERGVKPAATLYHWDLPQPLEDAGGWLARETPAAFADYAEVVYARLGDRVGLWATHNEPWCAAYLGYAAGVHAPGRREGGAAHRAAHHLMLGHAWASERLHSLGGSAGGCDVGIVLNLAPIRPGRSEAVELADQIDAVRNRVWLDPLAQGAYDDGLLRVAPELADPGLVRPGDLEAIHDSADWVGINYYTPVRPDVVVAGRPPHPERDAYPGTDPFDLVVPEPRTAIGWEIDATGLTDVLRETAARIDRPLLVMENGAACSDEVIAEGRVADDDRIIYLRDHLAAVDVARAEGVDVRGYVVWTLLDNFEWAEGYTKTFGLVHIDHTDQRRTPKASYAWLAGVVRERSSSLTE</sequence>
<evidence type="ECO:0000313" key="11">
    <source>
        <dbReference type="Proteomes" id="UP000656804"/>
    </source>
</evidence>
<keyword evidence="4" id="KW-0119">Carbohydrate metabolism</keyword>
<dbReference type="PANTHER" id="PTHR10353:SF36">
    <property type="entry name" value="LP05116P"/>
    <property type="match status" value="1"/>
</dbReference>
<dbReference type="Proteomes" id="UP000656804">
    <property type="component" value="Unassembled WGS sequence"/>
</dbReference>
<feature type="active site" description="Proton donor" evidence="7">
    <location>
        <position position="163"/>
    </location>
</feature>
<organism evidence="10 11">
    <name type="scientific">Nocardioides acrostichi</name>
    <dbReference type="NCBI Taxonomy" id="2784339"/>
    <lineage>
        <taxon>Bacteria</taxon>
        <taxon>Bacillati</taxon>
        <taxon>Actinomycetota</taxon>
        <taxon>Actinomycetes</taxon>
        <taxon>Propionibacteriales</taxon>
        <taxon>Nocardioidaceae</taxon>
        <taxon>Nocardioides</taxon>
    </lineage>
</organism>
<reference evidence="10" key="1">
    <citation type="submission" date="2020-11" db="EMBL/GenBank/DDBJ databases">
        <title>Nocardioides sp. CBS4Y-1, whole genome shotgun sequence.</title>
        <authorList>
            <person name="Tuo L."/>
        </authorList>
    </citation>
    <scope>NUCLEOTIDE SEQUENCE</scope>
    <source>
        <strain evidence="10">CBS4Y-1</strain>
    </source>
</reference>
<feature type="binding site" evidence="8">
    <location>
        <position position="162"/>
    </location>
    <ligand>
        <name>substrate</name>
    </ligand>
</feature>
<feature type="binding site" evidence="8">
    <location>
        <position position="294"/>
    </location>
    <ligand>
        <name>substrate</name>
    </ligand>
</feature>
<accession>A0A930V2P5</accession>
<dbReference type="EMBL" id="JADIVZ010000013">
    <property type="protein sequence ID" value="MBF4163570.1"/>
    <property type="molecule type" value="Genomic_DNA"/>
</dbReference>
<dbReference type="EC" id="3.2.1.21" evidence="9"/>
<evidence type="ECO:0000256" key="5">
    <source>
        <dbReference type="ARBA" id="ARBA00023295"/>
    </source>
</evidence>
<keyword evidence="3" id="KW-0136">Cellulose degradation</keyword>
<feature type="binding site" evidence="8">
    <location>
        <position position="17"/>
    </location>
    <ligand>
        <name>substrate</name>
    </ligand>
</feature>
<evidence type="ECO:0000256" key="1">
    <source>
        <dbReference type="ARBA" id="ARBA00010838"/>
    </source>
</evidence>
<dbReference type="SUPFAM" id="SSF51445">
    <property type="entry name" value="(Trans)glycosidases"/>
    <property type="match status" value="1"/>
</dbReference>
<evidence type="ECO:0000256" key="2">
    <source>
        <dbReference type="ARBA" id="ARBA00022801"/>
    </source>
</evidence>
<dbReference type="InterPro" id="IPR017853">
    <property type="entry name" value="GH"/>
</dbReference>
<dbReference type="GO" id="GO:0008422">
    <property type="term" value="F:beta-glucosidase activity"/>
    <property type="evidence" value="ECO:0007669"/>
    <property type="project" value="UniProtKB-EC"/>
</dbReference>
<feature type="binding site" evidence="8">
    <location>
        <position position="118"/>
    </location>
    <ligand>
        <name>substrate</name>
    </ligand>
</feature>
<feature type="binding site" evidence="8">
    <location>
        <begin position="414"/>
        <end position="415"/>
    </location>
    <ligand>
        <name>substrate</name>
    </ligand>
</feature>
<dbReference type="AlphaFoldDB" id="A0A930V2P5"/>
<evidence type="ECO:0000256" key="7">
    <source>
        <dbReference type="PIRSR" id="PIRSR617736-1"/>
    </source>
</evidence>
<dbReference type="PANTHER" id="PTHR10353">
    <property type="entry name" value="GLYCOSYL HYDROLASE"/>
    <property type="match status" value="1"/>
</dbReference>
<comment type="catalytic activity">
    <reaction evidence="9">
        <text>Hydrolysis of terminal, non-reducing beta-D-glucosyl residues with release of beta-D-glucose.</text>
        <dbReference type="EC" id="3.2.1.21"/>
    </reaction>
</comment>
<dbReference type="InterPro" id="IPR001360">
    <property type="entry name" value="Glyco_hydro_1"/>
</dbReference>
<evidence type="ECO:0000256" key="8">
    <source>
        <dbReference type="PIRSR" id="PIRSR617736-2"/>
    </source>
</evidence>
<keyword evidence="2 9" id="KW-0378">Hydrolase</keyword>
<protein>
    <recommendedName>
        <fullName evidence="9">Beta-glucosidase</fullName>
        <ecNumber evidence="9">3.2.1.21</ecNumber>
    </recommendedName>
</protein>